<gene>
    <name evidence="1" type="ORF">UCDDA912_g09962</name>
</gene>
<dbReference type="Proteomes" id="UP000034680">
    <property type="component" value="Unassembled WGS sequence"/>
</dbReference>
<evidence type="ECO:0000313" key="1">
    <source>
        <dbReference type="EMBL" id="KKY30123.1"/>
    </source>
</evidence>
<dbReference type="OrthoDB" id="5296at2759"/>
<comment type="caution">
    <text evidence="1">The sequence shown here is derived from an EMBL/GenBank/DDBJ whole genome shotgun (WGS) entry which is preliminary data.</text>
</comment>
<organism evidence="1 2">
    <name type="scientific">Diaporthe ampelina</name>
    <dbReference type="NCBI Taxonomy" id="1214573"/>
    <lineage>
        <taxon>Eukaryota</taxon>
        <taxon>Fungi</taxon>
        <taxon>Dikarya</taxon>
        <taxon>Ascomycota</taxon>
        <taxon>Pezizomycotina</taxon>
        <taxon>Sordariomycetes</taxon>
        <taxon>Sordariomycetidae</taxon>
        <taxon>Diaporthales</taxon>
        <taxon>Diaporthaceae</taxon>
        <taxon>Diaporthe</taxon>
    </lineage>
</organism>
<dbReference type="EMBL" id="LCUC01000529">
    <property type="protein sequence ID" value="KKY30123.1"/>
    <property type="molecule type" value="Genomic_DNA"/>
</dbReference>
<reference evidence="1 2" key="1">
    <citation type="submission" date="2015-05" db="EMBL/GenBank/DDBJ databases">
        <title>Distinctive expansion of gene families associated with plant cell wall degradation and secondary metabolism in the genomes of grapevine trunk pathogens.</title>
        <authorList>
            <person name="Lawrence D.P."/>
            <person name="Travadon R."/>
            <person name="Rolshausen P.E."/>
            <person name="Baumgartner K."/>
        </authorList>
    </citation>
    <scope>NUCLEOTIDE SEQUENCE [LARGE SCALE GENOMIC DNA]</scope>
    <source>
        <strain evidence="1">DA912</strain>
    </source>
</reference>
<keyword evidence="2" id="KW-1185">Reference proteome</keyword>
<protein>
    <submittedName>
        <fullName evidence="1">Putative ser arg-related nuclear matrix protein</fullName>
    </submittedName>
</protein>
<name>A0A0G2H4F5_9PEZI</name>
<proteinExistence type="predicted"/>
<accession>A0A0G2H4F5</accession>
<reference evidence="1 2" key="2">
    <citation type="submission" date="2015-05" db="EMBL/GenBank/DDBJ databases">
        <authorList>
            <person name="Morales-Cruz A."/>
            <person name="Amrine K.C."/>
            <person name="Cantu D."/>
        </authorList>
    </citation>
    <scope>NUCLEOTIDE SEQUENCE [LARGE SCALE GENOMIC DNA]</scope>
    <source>
        <strain evidence="1">DA912</strain>
    </source>
</reference>
<sequence length="268" mass="30896">MKRPSIGYTNWLTLSRCDNFTICLSCYEQVFYPTEFRDLFLQAPYRFREKELSTDLRLLQGVVDVLSKEKVPCHGNTRVTRMWYSITDPDTRRCIPDFRVCSPCAKAVETLFPSLMGVFAPKDRQAEPKPGRCSLHFMPNRNRFLTYFDVFEKCHDVAMETKSAPDVQRLADNINFWASVDECPRDDPLRNAEWYIMASIPEMTVCNECFLDVVFPELVADVEANTVAGSERRSVARDFYRDPTLIEATTEVMAGVRETFLKLGAECN</sequence>
<evidence type="ECO:0000313" key="2">
    <source>
        <dbReference type="Proteomes" id="UP000034680"/>
    </source>
</evidence>
<dbReference type="STRING" id="1214573.A0A0G2H4F5"/>
<dbReference type="AlphaFoldDB" id="A0A0G2H4F5"/>